<dbReference type="InterPro" id="IPR019554">
    <property type="entry name" value="Soluble_ligand-bd"/>
</dbReference>
<dbReference type="InterPro" id="IPR026902">
    <property type="entry name" value="RnfC_N"/>
</dbReference>
<dbReference type="EC" id="7.-.-.-" evidence="8"/>
<dbReference type="PANTHER" id="PTHR43034">
    <property type="entry name" value="ION-TRANSLOCATING OXIDOREDUCTASE COMPLEX SUBUNIT C"/>
    <property type="match status" value="1"/>
</dbReference>
<dbReference type="Gene3D" id="3.30.70.20">
    <property type="match status" value="1"/>
</dbReference>
<name>A0ABQ5MC81_9FIRM</name>
<protein>
    <recommendedName>
        <fullName evidence="8">Ion-translocating oxidoreductase complex subunit C</fullName>
        <ecNumber evidence="8">7.-.-.-</ecNumber>
    </recommendedName>
    <alternativeName>
        <fullName evidence="8">Rnf electron transport complex subunit C</fullName>
    </alternativeName>
</protein>
<dbReference type="PROSITE" id="PS00198">
    <property type="entry name" value="4FE4S_FER_1"/>
    <property type="match status" value="1"/>
</dbReference>
<keyword evidence="11" id="KW-1185">Reference proteome</keyword>
<evidence type="ECO:0000256" key="3">
    <source>
        <dbReference type="ARBA" id="ARBA00022723"/>
    </source>
</evidence>
<feature type="binding site" evidence="8">
    <location>
        <position position="416"/>
    </location>
    <ligand>
        <name>[4Fe-4S] cluster</name>
        <dbReference type="ChEBI" id="CHEBI:49883"/>
        <label>1</label>
    </ligand>
</feature>
<comment type="function">
    <text evidence="8">Part of a membrane-bound complex that couples electron transfer with translocation of ions across the membrane.</text>
</comment>
<evidence type="ECO:0000313" key="10">
    <source>
        <dbReference type="EMBL" id="GLB32430.1"/>
    </source>
</evidence>
<reference evidence="10 11" key="1">
    <citation type="journal article" date="2024" name="Int. J. Syst. Evol. Microbiol.">
        <title>Lacrimispora brassicae sp. nov. isolated from fermented cabbage, and proposal of Clostridium indicum Gundawar et al. 2019 and Clostridium methoxybenzovorans Mechichi et al. 1999 as heterotypic synonyms of Lacrimispora amygdalina (Parshina et al. 2003) Haas and Blanchard 2020 and Lacrimispora indolis (McClung and McCoy 1957) Haas and Blanchard 2020, respectively.</title>
        <authorList>
            <person name="Kobayashi H."/>
            <person name="Tanizawa Y."/>
            <person name="Sakamoto M."/>
            <person name="Ohkuma M."/>
            <person name="Tohno M."/>
        </authorList>
    </citation>
    <scope>NUCLEOTIDE SEQUENCE [LARGE SCALE GENOMIC DNA]</scope>
    <source>
        <strain evidence="10 11">DSM 12857</strain>
    </source>
</reference>
<dbReference type="PANTHER" id="PTHR43034:SF2">
    <property type="entry name" value="ION-TRANSLOCATING OXIDOREDUCTASE COMPLEX SUBUNIT C"/>
    <property type="match status" value="1"/>
</dbReference>
<feature type="binding site" evidence="8">
    <location>
        <position position="377"/>
    </location>
    <ligand>
        <name>[4Fe-4S] cluster</name>
        <dbReference type="ChEBI" id="CHEBI:49883"/>
        <label>2</label>
    </ligand>
</feature>
<evidence type="ECO:0000256" key="1">
    <source>
        <dbReference type="ARBA" id="ARBA00022448"/>
    </source>
</evidence>
<dbReference type="InterPro" id="IPR037225">
    <property type="entry name" value="Nuo51_FMN-bd_sf"/>
</dbReference>
<sequence>MGLATFKGGIHTYEGKELSENKPVQVLQPKGEMVFPLSQHIGAPAKPLVAAGDQVLVGQKIGEAGGFISACVISSVSGTVKTIEPRMVANGSMVMSIIVENDGKYQETEGFGKERDPKSLSKEEIRDIVKEAGIVGLGGAGFPTHVKLTPKDETKIDTIIVNGAECEPYLTSDYRMMLEEPDSIVKGLNIILQLFDNAKGVIGIEDNKPEAIRLMTELVKDEPRITVCPLKTKYPQGGERSLIYAVTGRKINSSMLPADAGCIVDNVDTVISIYNAVAKSTPLIRRIITVTGDAITNPQNYNVRTGTNYAELLEASGGFKTEPEKVISGGPMMGQALFNMNIPVTKTSSALTCMSKDEVALNAPTACIRCGRCVNVCPSRVVPQMMMQAAVRSDIDAFVKLDGMECCECGCCAYACPAKLPLTQAFKEMRKTVIASRKKA</sequence>
<dbReference type="NCBIfam" id="NF003454">
    <property type="entry name" value="PRK05035.1"/>
    <property type="match status" value="1"/>
</dbReference>
<dbReference type="SUPFAM" id="SSF46548">
    <property type="entry name" value="alpha-helical ferredoxin"/>
    <property type="match status" value="1"/>
</dbReference>
<evidence type="ECO:0000256" key="7">
    <source>
        <dbReference type="ARBA" id="ARBA00023014"/>
    </source>
</evidence>
<dbReference type="EMBL" id="BRPJ01000096">
    <property type="protein sequence ID" value="GLB32430.1"/>
    <property type="molecule type" value="Genomic_DNA"/>
</dbReference>
<feature type="binding site" evidence="8">
    <location>
        <position position="370"/>
    </location>
    <ligand>
        <name>[4Fe-4S] cluster</name>
        <dbReference type="ChEBI" id="CHEBI:49883"/>
        <label>1</label>
    </ligand>
</feature>
<dbReference type="NCBIfam" id="TIGR01945">
    <property type="entry name" value="rnfC"/>
    <property type="match status" value="1"/>
</dbReference>
<dbReference type="HAMAP" id="MF_00461">
    <property type="entry name" value="RsxC_RnfC"/>
    <property type="match status" value="1"/>
</dbReference>
<accession>A0ABQ5MC81</accession>
<feature type="domain" description="4Fe-4S ferredoxin-type" evidence="9">
    <location>
        <begin position="397"/>
        <end position="426"/>
    </location>
</feature>
<dbReference type="RefSeq" id="WP_288828348.1">
    <property type="nucleotide sequence ID" value="NZ_BRPJ01000096.1"/>
</dbReference>
<evidence type="ECO:0000313" key="11">
    <source>
        <dbReference type="Proteomes" id="UP001419084"/>
    </source>
</evidence>
<evidence type="ECO:0000256" key="2">
    <source>
        <dbReference type="ARBA" id="ARBA00022485"/>
    </source>
</evidence>
<keyword evidence="7 8" id="KW-0411">Iron-sulfur</keyword>
<evidence type="ECO:0000256" key="6">
    <source>
        <dbReference type="ARBA" id="ARBA00023004"/>
    </source>
</evidence>
<dbReference type="Pfam" id="PF13237">
    <property type="entry name" value="Fer4_10"/>
    <property type="match status" value="1"/>
</dbReference>
<evidence type="ECO:0000259" key="9">
    <source>
        <dbReference type="PROSITE" id="PS51379"/>
    </source>
</evidence>
<keyword evidence="8" id="KW-0472">Membrane</keyword>
<feature type="binding site" evidence="8">
    <location>
        <position position="409"/>
    </location>
    <ligand>
        <name>[4Fe-4S] cluster</name>
        <dbReference type="ChEBI" id="CHEBI:49883"/>
        <label>2</label>
    </ligand>
</feature>
<dbReference type="InterPro" id="IPR017900">
    <property type="entry name" value="4Fe4S_Fe_S_CS"/>
</dbReference>
<feature type="binding site" evidence="8">
    <location>
        <position position="367"/>
    </location>
    <ligand>
        <name>[4Fe-4S] cluster</name>
        <dbReference type="ChEBI" id="CHEBI:49883"/>
        <label>1</label>
    </ligand>
</feature>
<comment type="subunit">
    <text evidence="8">The complex is composed of six subunits: RnfA, RnfB, RnfC, RnfD, RnfE and RnfG.</text>
</comment>
<feature type="binding site" evidence="8">
    <location>
        <position position="412"/>
    </location>
    <ligand>
        <name>[4Fe-4S] cluster</name>
        <dbReference type="ChEBI" id="CHEBI:49883"/>
        <label>2</label>
    </ligand>
</feature>
<keyword evidence="5 8" id="KW-0249">Electron transport</keyword>
<keyword evidence="1 8" id="KW-0813">Transport</keyword>
<dbReference type="Gene3D" id="3.40.50.11540">
    <property type="entry name" value="NADH-ubiquinone oxidoreductase 51kDa subunit"/>
    <property type="match status" value="1"/>
</dbReference>
<dbReference type="InterPro" id="IPR010208">
    <property type="entry name" value="Ion_transpt_RnfC/RsxC"/>
</dbReference>
<comment type="subcellular location">
    <subcellularLocation>
        <location evidence="8">Cell membrane</location>
        <topology evidence="8">Peripheral membrane protein</topology>
    </subcellularLocation>
</comment>
<gene>
    <name evidence="8 10" type="primary">rnfC</name>
    <name evidence="10" type="ORF">LAD12857_43530</name>
</gene>
<dbReference type="Pfam" id="PF01512">
    <property type="entry name" value="Complex1_51K"/>
    <property type="match status" value="1"/>
</dbReference>
<evidence type="ECO:0000256" key="4">
    <source>
        <dbReference type="ARBA" id="ARBA00022737"/>
    </source>
</evidence>
<evidence type="ECO:0000256" key="8">
    <source>
        <dbReference type="HAMAP-Rule" id="MF_00461"/>
    </source>
</evidence>
<keyword evidence="8" id="KW-1278">Translocase</keyword>
<dbReference type="Proteomes" id="UP001419084">
    <property type="component" value="Unassembled WGS sequence"/>
</dbReference>
<dbReference type="SUPFAM" id="SSF142019">
    <property type="entry name" value="Nqo1 FMN-binding domain-like"/>
    <property type="match status" value="1"/>
</dbReference>
<dbReference type="InterPro" id="IPR017896">
    <property type="entry name" value="4Fe4S_Fe-S-bd"/>
</dbReference>
<evidence type="ECO:0000256" key="5">
    <source>
        <dbReference type="ARBA" id="ARBA00022982"/>
    </source>
</evidence>
<keyword evidence="4 8" id="KW-0677">Repeat</keyword>
<dbReference type="PROSITE" id="PS51379">
    <property type="entry name" value="4FE4S_FER_2"/>
    <property type="match status" value="2"/>
</dbReference>
<proteinExistence type="inferred from homology"/>
<comment type="caution">
    <text evidence="10">The sequence shown here is derived from an EMBL/GenBank/DDBJ whole genome shotgun (WGS) entry which is preliminary data.</text>
</comment>
<dbReference type="InterPro" id="IPR011538">
    <property type="entry name" value="Nuo51_FMN-bd"/>
</dbReference>
<comment type="similarity">
    <text evidence="8">Belongs to the 4Fe4S bacterial-type ferredoxin family. RnfC subfamily.</text>
</comment>
<dbReference type="Pfam" id="PF10531">
    <property type="entry name" value="SLBB"/>
    <property type="match status" value="1"/>
</dbReference>
<feature type="binding site" evidence="8">
    <location>
        <position position="373"/>
    </location>
    <ligand>
        <name>[4Fe-4S] cluster</name>
        <dbReference type="ChEBI" id="CHEBI:49883"/>
        <label>1</label>
    </ligand>
</feature>
<feature type="binding site" evidence="8">
    <location>
        <position position="406"/>
    </location>
    <ligand>
        <name>[4Fe-4S] cluster</name>
        <dbReference type="ChEBI" id="CHEBI:49883"/>
        <label>2</label>
    </ligand>
</feature>
<feature type="domain" description="4Fe-4S ferredoxin-type" evidence="9">
    <location>
        <begin position="357"/>
        <end position="388"/>
    </location>
</feature>
<keyword evidence="3 8" id="KW-0479">Metal-binding</keyword>
<keyword evidence="6 8" id="KW-0408">Iron</keyword>
<dbReference type="Pfam" id="PF13375">
    <property type="entry name" value="RnfC_N"/>
    <property type="match status" value="1"/>
</dbReference>
<organism evidence="10 11">
    <name type="scientific">Lacrimispora amygdalina</name>
    <dbReference type="NCBI Taxonomy" id="253257"/>
    <lineage>
        <taxon>Bacteria</taxon>
        <taxon>Bacillati</taxon>
        <taxon>Bacillota</taxon>
        <taxon>Clostridia</taxon>
        <taxon>Lachnospirales</taxon>
        <taxon>Lachnospiraceae</taxon>
        <taxon>Lacrimispora</taxon>
    </lineage>
</organism>
<comment type="cofactor">
    <cofactor evidence="8">
        <name>[4Fe-4S] cluster</name>
        <dbReference type="ChEBI" id="CHEBI:49883"/>
    </cofactor>
    <text evidence="8">Binds 2 [4Fe-4S] clusters per subunit.</text>
</comment>
<keyword evidence="8" id="KW-1003">Cell membrane</keyword>
<keyword evidence="2 8" id="KW-0004">4Fe-4S</keyword>